<dbReference type="InterPro" id="IPR024645">
    <property type="entry name" value="Mitochondr_Som1"/>
</dbReference>
<feature type="region of interest" description="Disordered" evidence="1">
    <location>
        <begin position="1"/>
        <end position="28"/>
    </location>
</feature>
<evidence type="ECO:0000313" key="2">
    <source>
        <dbReference type="EMBL" id="KAF1989799.1"/>
    </source>
</evidence>
<dbReference type="Pfam" id="PF11093">
    <property type="entry name" value="Mitochondr_Som1"/>
    <property type="match status" value="1"/>
</dbReference>
<dbReference type="AlphaFoldDB" id="A0A6G1H9V9"/>
<accession>A0A6G1H9V9</accession>
<evidence type="ECO:0000256" key="1">
    <source>
        <dbReference type="SAM" id="MobiDB-lite"/>
    </source>
</evidence>
<dbReference type="OrthoDB" id="3983163at2759"/>
<dbReference type="Proteomes" id="UP000800041">
    <property type="component" value="Unassembled WGS sequence"/>
</dbReference>
<gene>
    <name evidence="2" type="ORF">K402DRAFT_349933</name>
</gene>
<evidence type="ECO:0000313" key="3">
    <source>
        <dbReference type="Proteomes" id="UP000800041"/>
    </source>
</evidence>
<keyword evidence="3" id="KW-1185">Reference proteome</keyword>
<dbReference type="EMBL" id="ML977144">
    <property type="protein sequence ID" value="KAF1989799.1"/>
    <property type="molecule type" value="Genomic_DNA"/>
</dbReference>
<proteinExistence type="predicted"/>
<reference evidence="2" key="1">
    <citation type="journal article" date="2020" name="Stud. Mycol.">
        <title>101 Dothideomycetes genomes: a test case for predicting lifestyles and emergence of pathogens.</title>
        <authorList>
            <person name="Haridas S."/>
            <person name="Albert R."/>
            <person name="Binder M."/>
            <person name="Bloem J."/>
            <person name="Labutti K."/>
            <person name="Salamov A."/>
            <person name="Andreopoulos B."/>
            <person name="Baker S."/>
            <person name="Barry K."/>
            <person name="Bills G."/>
            <person name="Bluhm B."/>
            <person name="Cannon C."/>
            <person name="Castanera R."/>
            <person name="Culley D."/>
            <person name="Daum C."/>
            <person name="Ezra D."/>
            <person name="Gonzalez J."/>
            <person name="Henrissat B."/>
            <person name="Kuo A."/>
            <person name="Liang C."/>
            <person name="Lipzen A."/>
            <person name="Lutzoni F."/>
            <person name="Magnuson J."/>
            <person name="Mondo S."/>
            <person name="Nolan M."/>
            <person name="Ohm R."/>
            <person name="Pangilinan J."/>
            <person name="Park H.-J."/>
            <person name="Ramirez L."/>
            <person name="Alfaro M."/>
            <person name="Sun H."/>
            <person name="Tritt A."/>
            <person name="Yoshinaga Y."/>
            <person name="Zwiers L.-H."/>
            <person name="Turgeon B."/>
            <person name="Goodwin S."/>
            <person name="Spatafora J."/>
            <person name="Crous P."/>
            <person name="Grigoriev I."/>
        </authorList>
    </citation>
    <scope>NUCLEOTIDE SEQUENCE</scope>
    <source>
        <strain evidence="2">CBS 113979</strain>
    </source>
</reference>
<organism evidence="2 3">
    <name type="scientific">Aulographum hederae CBS 113979</name>
    <dbReference type="NCBI Taxonomy" id="1176131"/>
    <lineage>
        <taxon>Eukaryota</taxon>
        <taxon>Fungi</taxon>
        <taxon>Dikarya</taxon>
        <taxon>Ascomycota</taxon>
        <taxon>Pezizomycotina</taxon>
        <taxon>Dothideomycetes</taxon>
        <taxon>Pleosporomycetidae</taxon>
        <taxon>Aulographales</taxon>
        <taxon>Aulographaceae</taxon>
    </lineage>
</organism>
<name>A0A6G1H9V9_9PEZI</name>
<sequence length="94" mass="10658">MAPPVQIFPPTELSERVQSHASGKRRKPPVNLEECKLMEMVQYMCDVENPRELRATIVCKPVTRLFRRCANGLTVETTSWEGLTDGEKKGDAVR</sequence>
<protein>
    <recommendedName>
        <fullName evidence="4">Mitochondrial export protein Som1</fullName>
    </recommendedName>
</protein>
<evidence type="ECO:0008006" key="4">
    <source>
        <dbReference type="Google" id="ProtNLM"/>
    </source>
</evidence>
<dbReference type="GO" id="GO:0042720">
    <property type="term" value="C:mitochondrial inner membrane peptidase complex"/>
    <property type="evidence" value="ECO:0007669"/>
    <property type="project" value="InterPro"/>
</dbReference>